<keyword evidence="2 5" id="KW-0238">DNA-binding</keyword>
<keyword evidence="1" id="KW-0805">Transcription regulation</keyword>
<dbReference type="InterPro" id="IPR036390">
    <property type="entry name" value="WH_DNA-bd_sf"/>
</dbReference>
<dbReference type="Pfam" id="PF01047">
    <property type="entry name" value="MarR"/>
    <property type="match status" value="1"/>
</dbReference>
<gene>
    <name evidence="5" type="ORF">DFR50_14531</name>
</gene>
<dbReference type="PRINTS" id="PR00598">
    <property type="entry name" value="HTHMARR"/>
</dbReference>
<dbReference type="Gene3D" id="1.10.10.10">
    <property type="entry name" value="Winged helix-like DNA-binding domain superfamily/Winged helix DNA-binding domain"/>
    <property type="match status" value="1"/>
</dbReference>
<dbReference type="InterPro" id="IPR036388">
    <property type="entry name" value="WH-like_DNA-bd_sf"/>
</dbReference>
<dbReference type="PANTHER" id="PTHR42756">
    <property type="entry name" value="TRANSCRIPTIONAL REGULATOR, MARR"/>
    <property type="match status" value="1"/>
</dbReference>
<comment type="caution">
    <text evidence="5">The sequence shown here is derived from an EMBL/GenBank/DDBJ whole genome shotgun (WGS) entry which is preliminary data.</text>
</comment>
<evidence type="ECO:0000256" key="1">
    <source>
        <dbReference type="ARBA" id="ARBA00023015"/>
    </source>
</evidence>
<dbReference type="AlphaFoldDB" id="A0A366ELN2"/>
<organism evidence="5 6">
    <name type="scientific">Roseiarcus fermentans</name>
    <dbReference type="NCBI Taxonomy" id="1473586"/>
    <lineage>
        <taxon>Bacteria</taxon>
        <taxon>Pseudomonadati</taxon>
        <taxon>Pseudomonadota</taxon>
        <taxon>Alphaproteobacteria</taxon>
        <taxon>Hyphomicrobiales</taxon>
        <taxon>Roseiarcaceae</taxon>
        <taxon>Roseiarcus</taxon>
    </lineage>
</organism>
<evidence type="ECO:0000259" key="4">
    <source>
        <dbReference type="PROSITE" id="PS50995"/>
    </source>
</evidence>
<dbReference type="GO" id="GO:0003700">
    <property type="term" value="F:DNA-binding transcription factor activity"/>
    <property type="evidence" value="ECO:0007669"/>
    <property type="project" value="InterPro"/>
</dbReference>
<dbReference type="SUPFAM" id="SSF46785">
    <property type="entry name" value="Winged helix' DNA-binding domain"/>
    <property type="match status" value="1"/>
</dbReference>
<dbReference type="EMBL" id="QNRK01000045">
    <property type="protein sequence ID" value="RBP03278.1"/>
    <property type="molecule type" value="Genomic_DNA"/>
</dbReference>
<proteinExistence type="predicted"/>
<dbReference type="Proteomes" id="UP000253529">
    <property type="component" value="Unassembled WGS sequence"/>
</dbReference>
<evidence type="ECO:0000256" key="3">
    <source>
        <dbReference type="ARBA" id="ARBA00023163"/>
    </source>
</evidence>
<dbReference type="RefSeq" id="WP_245428181.1">
    <property type="nucleotide sequence ID" value="NZ_QNRK01000045.1"/>
</dbReference>
<dbReference type="GO" id="GO:0003677">
    <property type="term" value="F:DNA binding"/>
    <property type="evidence" value="ECO:0007669"/>
    <property type="project" value="UniProtKB-KW"/>
</dbReference>
<feature type="domain" description="HTH marR-type" evidence="4">
    <location>
        <begin position="10"/>
        <end position="142"/>
    </location>
</feature>
<dbReference type="PANTHER" id="PTHR42756:SF1">
    <property type="entry name" value="TRANSCRIPTIONAL REPRESSOR OF EMRAB OPERON"/>
    <property type="match status" value="1"/>
</dbReference>
<name>A0A366ELN2_9HYPH</name>
<dbReference type="SMART" id="SM00347">
    <property type="entry name" value="HTH_MARR"/>
    <property type="match status" value="1"/>
</dbReference>
<dbReference type="PROSITE" id="PS01117">
    <property type="entry name" value="HTH_MARR_1"/>
    <property type="match status" value="1"/>
</dbReference>
<evidence type="ECO:0000313" key="6">
    <source>
        <dbReference type="Proteomes" id="UP000253529"/>
    </source>
</evidence>
<dbReference type="PROSITE" id="PS50995">
    <property type="entry name" value="HTH_MARR_2"/>
    <property type="match status" value="1"/>
</dbReference>
<dbReference type="InterPro" id="IPR023187">
    <property type="entry name" value="Tscrpt_reg_MarR-type_CS"/>
</dbReference>
<accession>A0A366ELN2</accession>
<protein>
    <submittedName>
        <fullName evidence="5">DNA-binding MarR family transcriptional regulator</fullName>
    </submittedName>
</protein>
<reference evidence="5 6" key="1">
    <citation type="submission" date="2018-06" db="EMBL/GenBank/DDBJ databases">
        <title>Genomic Encyclopedia of Type Strains, Phase IV (KMG-IV): sequencing the most valuable type-strain genomes for metagenomic binning, comparative biology and taxonomic classification.</title>
        <authorList>
            <person name="Goeker M."/>
        </authorList>
    </citation>
    <scope>NUCLEOTIDE SEQUENCE [LARGE SCALE GENOMIC DNA]</scope>
    <source>
        <strain evidence="5 6">DSM 24875</strain>
    </source>
</reference>
<dbReference type="InterPro" id="IPR000835">
    <property type="entry name" value="HTH_MarR-typ"/>
</dbReference>
<keyword evidence="6" id="KW-1185">Reference proteome</keyword>
<keyword evidence="3" id="KW-0804">Transcription</keyword>
<sequence>MQNRTNPERAMRVWLRLIRLEARMQSAVGDRLRMIGVSIPQCDVLTTLSEQEGVNQQELAKRLYVTKGNISGLLDRLEAAGFVERRSLASDRRQYSIHLTESGRAMADKAIAVQQRWLASTLGRLDDAELDALEAHLLRLRDIMREQETPRTARAAGAP</sequence>
<evidence type="ECO:0000313" key="5">
    <source>
        <dbReference type="EMBL" id="RBP03278.1"/>
    </source>
</evidence>
<evidence type="ECO:0000256" key="2">
    <source>
        <dbReference type="ARBA" id="ARBA00023125"/>
    </source>
</evidence>